<feature type="region of interest" description="Disordered" evidence="5">
    <location>
        <begin position="980"/>
        <end position="1042"/>
    </location>
</feature>
<feature type="domain" description="Integral membrane bound transporter" evidence="9">
    <location>
        <begin position="638"/>
        <end position="775"/>
    </location>
</feature>
<proteinExistence type="predicted"/>
<comment type="caution">
    <text evidence="10">The sequence shown here is derived from an EMBL/GenBank/DDBJ whole genome shotgun (WGS) entry which is preliminary data.</text>
</comment>
<dbReference type="AlphaFoldDB" id="A0A8J5P1C8"/>
<dbReference type="Proteomes" id="UP000694050">
    <property type="component" value="Unassembled WGS sequence"/>
</dbReference>
<gene>
    <name evidence="10" type="ORF">Forpe1208_v003671</name>
</gene>
<protein>
    <recommendedName>
        <fullName evidence="12">ER transporter 6TM N-terminal domain-containing protein</fullName>
    </recommendedName>
</protein>
<evidence type="ECO:0000313" key="10">
    <source>
        <dbReference type="EMBL" id="KAG7416858.1"/>
    </source>
</evidence>
<dbReference type="InterPro" id="IPR049453">
    <property type="entry name" value="Memb_transporter_dom"/>
</dbReference>
<dbReference type="Pfam" id="PF10337">
    <property type="entry name" value="ArAE_2_N"/>
    <property type="match status" value="1"/>
</dbReference>
<feature type="transmembrane region" description="Helical" evidence="6">
    <location>
        <begin position="148"/>
        <end position="168"/>
    </location>
</feature>
<dbReference type="Pfam" id="PF13515">
    <property type="entry name" value="FUSC_2"/>
    <property type="match status" value="1"/>
</dbReference>
<keyword evidence="3 6" id="KW-1133">Transmembrane helix</keyword>
<evidence type="ECO:0000256" key="1">
    <source>
        <dbReference type="ARBA" id="ARBA00004141"/>
    </source>
</evidence>
<feature type="domain" description="DUF2421" evidence="7">
    <location>
        <begin position="779"/>
        <end position="891"/>
    </location>
</feature>
<feature type="transmembrane region" description="Helical" evidence="6">
    <location>
        <begin position="106"/>
        <end position="128"/>
    </location>
</feature>
<dbReference type="InterPro" id="IPR018823">
    <property type="entry name" value="ArAE_2_N"/>
</dbReference>
<organism evidence="10 11">
    <name type="scientific">Fusarium oxysporum f. sp. rapae</name>
    <dbReference type="NCBI Taxonomy" id="485398"/>
    <lineage>
        <taxon>Eukaryota</taxon>
        <taxon>Fungi</taxon>
        <taxon>Dikarya</taxon>
        <taxon>Ascomycota</taxon>
        <taxon>Pezizomycotina</taxon>
        <taxon>Sordariomycetes</taxon>
        <taxon>Hypocreomycetidae</taxon>
        <taxon>Hypocreales</taxon>
        <taxon>Nectriaceae</taxon>
        <taxon>Fusarium</taxon>
        <taxon>Fusarium oxysporum species complex</taxon>
    </lineage>
</organism>
<dbReference type="Pfam" id="PF10334">
    <property type="entry name" value="BRE4"/>
    <property type="match status" value="1"/>
</dbReference>
<evidence type="ECO:0000256" key="3">
    <source>
        <dbReference type="ARBA" id="ARBA00022989"/>
    </source>
</evidence>
<keyword evidence="4 6" id="KW-0472">Membrane</keyword>
<evidence type="ECO:0000256" key="4">
    <source>
        <dbReference type="ARBA" id="ARBA00023136"/>
    </source>
</evidence>
<feature type="transmembrane region" description="Helical" evidence="6">
    <location>
        <begin position="695"/>
        <end position="710"/>
    </location>
</feature>
<keyword evidence="2 6" id="KW-0812">Transmembrane</keyword>
<evidence type="ECO:0000313" key="11">
    <source>
        <dbReference type="Proteomes" id="UP000694050"/>
    </source>
</evidence>
<dbReference type="GO" id="GO:0016020">
    <property type="term" value="C:membrane"/>
    <property type="evidence" value="ECO:0007669"/>
    <property type="project" value="UniProtKB-SubCell"/>
</dbReference>
<feature type="transmembrane region" description="Helical" evidence="6">
    <location>
        <begin position="48"/>
        <end position="69"/>
    </location>
</feature>
<dbReference type="PANTHER" id="PTHR37994">
    <property type="entry name" value="ARAE_2_N DOMAIN-CONTAINING PROTEIN-RELATED"/>
    <property type="match status" value="1"/>
</dbReference>
<feature type="transmembrane region" description="Helical" evidence="6">
    <location>
        <begin position="755"/>
        <end position="778"/>
    </location>
</feature>
<accession>A0A8J5P1C8</accession>
<evidence type="ECO:0000256" key="2">
    <source>
        <dbReference type="ARBA" id="ARBA00022692"/>
    </source>
</evidence>
<dbReference type="PANTHER" id="PTHR37994:SF4">
    <property type="entry name" value="ER TRANSPORTER 6TM N-TERMINAL DOMAIN-CONTAINING PROTEIN-RELATED"/>
    <property type="match status" value="1"/>
</dbReference>
<evidence type="ECO:0000256" key="5">
    <source>
        <dbReference type="SAM" id="MobiDB-lite"/>
    </source>
</evidence>
<evidence type="ECO:0000259" key="9">
    <source>
        <dbReference type="Pfam" id="PF13515"/>
    </source>
</evidence>
<dbReference type="EMBL" id="JAELUQ010000003">
    <property type="protein sequence ID" value="KAG7416858.1"/>
    <property type="molecule type" value="Genomic_DNA"/>
</dbReference>
<evidence type="ECO:0008006" key="12">
    <source>
        <dbReference type="Google" id="ProtNLM"/>
    </source>
</evidence>
<evidence type="ECO:0000259" key="7">
    <source>
        <dbReference type="Pfam" id="PF10334"/>
    </source>
</evidence>
<feature type="transmembrane region" description="Helical" evidence="6">
    <location>
        <begin position="716"/>
        <end position="734"/>
    </location>
</feature>
<evidence type="ECO:0000259" key="8">
    <source>
        <dbReference type="Pfam" id="PF10337"/>
    </source>
</evidence>
<feature type="compositionally biased region" description="Basic and acidic residues" evidence="5">
    <location>
        <begin position="1013"/>
        <end position="1030"/>
    </location>
</feature>
<dbReference type="InterPro" id="IPR018820">
    <property type="entry name" value="BRE4-related_DUF2421"/>
</dbReference>
<evidence type="ECO:0000256" key="6">
    <source>
        <dbReference type="SAM" id="Phobius"/>
    </source>
</evidence>
<comment type="subcellular location">
    <subcellularLocation>
        <location evidence="1">Membrane</location>
        <topology evidence="1">Multi-pass membrane protein</topology>
    </subcellularLocation>
</comment>
<feature type="transmembrane region" description="Helical" evidence="6">
    <location>
        <begin position="75"/>
        <end position="97"/>
    </location>
</feature>
<feature type="domain" description="Putative ER transporter 6TM N-terminal" evidence="8">
    <location>
        <begin position="48"/>
        <end position="380"/>
    </location>
</feature>
<name>A0A8J5P1C8_FUSOX</name>
<feature type="transmembrane region" description="Helical" evidence="6">
    <location>
        <begin position="671"/>
        <end position="688"/>
    </location>
</feature>
<sequence length="1130" mass="127278">MAYLQKLRNRFLSQAPEEQELAAVEDDEEEHPRLKPTISKYLMDKVRLNAATLGLMFKGSIPPIIGISMYQSTQISSYFTTTGYLIPIISVLGVAILPRDRFIQNLILDLLAICAGSAMSLLVLWSSVQARIHTSPSTSQTTTLALPPYNSSQSAVCAVWLFANIWFANFMRAKLPSFSLPVVIYSILINNSTTSGPRFATTQAVEAFVKEQLLAMLFGMALAAGVSLFILPISSRMIVIGQLRGFIYLLRKVVSLQKEYLATLAKDEIFDTETRNAEERESWQEKKKRKFRRMEKEKDEGMAKEAKVAKLLADTTHTTRVLTGKIHENMTFAKRDMAWGKLDTKDLDEMFTLFRNVAISIVAISSLADIYHRIAERRRRNVVKETLEESAAEGNWEKQFWNDMKQLHTPFQTFVEAIDQGLEHTGICLEILPKPKVTRKPTSIGSDDVEAHGDAVNPGDQYFGSLVNKKVQKFNSENGDTTRTWVRDEASNAIPRNQAQLYVILYIQQLMHVAGDALQDLVAFADKKIEDGTMKHKRLIFPTERQLLKWLMSIFKGQDSSVKQNQDILETNNIDYGDSLNPKKDLEHLPATNIWQHFGNWLRRILLLLGSKESHFGFRVAAATMTVGILAFLEQTQQFFQDQRLDWAMITIALGMTITSGQSIFGFFCRVGGTCLAMIFSLIIWYAVDQKTPGVIVLLWFFIFIEYYFFKFPRFLTAVMITIITQIVIIGYELQVRQLGEAVATQSGQPYYPTYLLALYRLAVVASGSLIAFFWTIFPSPLTDRTSLRQDLSATIYLLAQYFSVILSTVQSQLEGTAGDIESESSPAYHLLKARRKIFGKVMRLMSSIESHIMWQRWEPNLGGRFPVETYQEIIKRTGRIMSYLTLMSYALTHPPRIHKTEDPDDGQACSSNAAADAHDNSWWPALTEAFSGVEPASNIFLSTLALLSNSILAGQSLPPFLLLPQPYEMMPRLIQLPKNDRATESDPDDNPSLPHRDFARGRGNPGLTTIDLRQEAPDHAVEKRTRHDPQPQSKQADVAFPGDTKSLDAVLELRGYAEFVAMQVCNTLVCDDLERLVRAMSGLVGVLDFSFGVGVSVSGRDGRASEMVEKPLAQRRTTRLVAEMSKKAV</sequence>
<reference evidence="10" key="1">
    <citation type="submission" date="2021-04" db="EMBL/GenBank/DDBJ databases">
        <title>First draft genome resource for Brassicaceae pathogens Fusarium oxysporum f. sp. raphani and Fusarium oxysporum f. sp. rapae.</title>
        <authorList>
            <person name="Asai S."/>
        </authorList>
    </citation>
    <scope>NUCLEOTIDE SEQUENCE</scope>
    <source>
        <strain evidence="10">Tf1208</strain>
    </source>
</reference>
<feature type="transmembrane region" description="Helical" evidence="6">
    <location>
        <begin position="213"/>
        <end position="234"/>
    </location>
</feature>